<accession>H8GR83</accession>
<dbReference type="Proteomes" id="UP000005090">
    <property type="component" value="Chromosome"/>
</dbReference>
<dbReference type="AlphaFoldDB" id="H8GR83"/>
<protein>
    <submittedName>
        <fullName evidence="3">ATPase involved in DNA repair</fullName>
    </submittedName>
</protein>
<feature type="coiled-coil region" evidence="1">
    <location>
        <begin position="875"/>
        <end position="919"/>
    </location>
</feature>
<feature type="coiled-coil region" evidence="1">
    <location>
        <begin position="600"/>
        <end position="627"/>
    </location>
</feature>
<dbReference type="EMBL" id="CM001475">
    <property type="protein sequence ID" value="EIC29910.1"/>
    <property type="molecule type" value="Genomic_DNA"/>
</dbReference>
<name>H8GR83_METAL</name>
<dbReference type="GO" id="GO:0016887">
    <property type="term" value="F:ATP hydrolysis activity"/>
    <property type="evidence" value="ECO:0007669"/>
    <property type="project" value="InterPro"/>
</dbReference>
<evidence type="ECO:0000256" key="1">
    <source>
        <dbReference type="SAM" id="Coils"/>
    </source>
</evidence>
<dbReference type="SUPFAM" id="SSF52540">
    <property type="entry name" value="P-loop containing nucleoside triphosphate hydrolases"/>
    <property type="match status" value="1"/>
</dbReference>
<dbReference type="eggNOG" id="COG0419">
    <property type="taxonomic scope" value="Bacteria"/>
</dbReference>
<feature type="domain" description="Rad50/SbcC-type AAA" evidence="2">
    <location>
        <begin position="6"/>
        <end position="205"/>
    </location>
</feature>
<organism evidence="3 4">
    <name type="scientific">Methylomicrobium album BG8</name>
    <dbReference type="NCBI Taxonomy" id="686340"/>
    <lineage>
        <taxon>Bacteria</taxon>
        <taxon>Pseudomonadati</taxon>
        <taxon>Pseudomonadota</taxon>
        <taxon>Gammaproteobacteria</taxon>
        <taxon>Methylococcales</taxon>
        <taxon>Methylococcaceae</taxon>
        <taxon>Methylomicrobium</taxon>
    </lineage>
</organism>
<feature type="coiled-coil region" evidence="1">
    <location>
        <begin position="431"/>
        <end position="465"/>
    </location>
</feature>
<reference evidence="3 4" key="1">
    <citation type="journal article" date="2013" name="Genome Announc.">
        <title>Genome Sequence of the Obligate Gammaproteobacterial Methanotroph Methylomicrobium album Strain BG8.</title>
        <authorList>
            <person name="Kits K.D."/>
            <person name="Kalyuzhnaya M.G."/>
            <person name="Klotz M.G."/>
            <person name="Jetten M.S."/>
            <person name="Op den Camp H.J."/>
            <person name="Vuilleumier S."/>
            <person name="Bringel F."/>
            <person name="Dispirito A.A."/>
            <person name="Murrell J.C."/>
            <person name="Bruce D."/>
            <person name="Cheng J.F."/>
            <person name="Copeland A."/>
            <person name="Goodwin L."/>
            <person name="Hauser L."/>
            <person name="Lajus A."/>
            <person name="Land M.L."/>
            <person name="Lapidus A."/>
            <person name="Lucas S."/>
            <person name="Medigue C."/>
            <person name="Pitluck S."/>
            <person name="Woyke T."/>
            <person name="Zeytun A."/>
            <person name="Stein L.Y."/>
        </authorList>
    </citation>
    <scope>NUCLEOTIDE SEQUENCE [LARGE SCALE GENOMIC DNA]</scope>
    <source>
        <strain evidence="3 4">BG8</strain>
    </source>
</reference>
<dbReference type="InterPro" id="IPR027417">
    <property type="entry name" value="P-loop_NTPase"/>
</dbReference>
<feature type="coiled-coil region" evidence="1">
    <location>
        <begin position="183"/>
        <end position="323"/>
    </location>
</feature>
<feature type="coiled-coil region" evidence="1">
    <location>
        <begin position="953"/>
        <end position="994"/>
    </location>
</feature>
<dbReference type="STRING" id="686340.Metal_2157"/>
<dbReference type="PANTHER" id="PTHR32114">
    <property type="entry name" value="ABC TRANSPORTER ABCH.3"/>
    <property type="match status" value="1"/>
</dbReference>
<dbReference type="PANTHER" id="PTHR32114:SF2">
    <property type="entry name" value="ABC TRANSPORTER ABCH.3"/>
    <property type="match status" value="1"/>
</dbReference>
<feature type="coiled-coil region" evidence="1">
    <location>
        <begin position="694"/>
        <end position="721"/>
    </location>
</feature>
<dbReference type="InterPro" id="IPR038729">
    <property type="entry name" value="Rad50/SbcC_AAA"/>
</dbReference>
<dbReference type="Gene3D" id="3.40.50.300">
    <property type="entry name" value="P-loop containing nucleotide triphosphate hydrolases"/>
    <property type="match status" value="2"/>
</dbReference>
<dbReference type="RefSeq" id="WP_005372152.1">
    <property type="nucleotide sequence ID" value="NZ_CM001475.1"/>
</dbReference>
<evidence type="ECO:0000313" key="4">
    <source>
        <dbReference type="Proteomes" id="UP000005090"/>
    </source>
</evidence>
<keyword evidence="1" id="KW-0175">Coiled coil</keyword>
<proteinExistence type="predicted"/>
<gene>
    <name evidence="3" type="ORF">Metal_2157</name>
</gene>
<dbReference type="HOGENOM" id="CLU_004785_1_0_6"/>
<sequence>MKILNIHFKNVNSLEGEHRIDFERSPFTDTGVFAITGPNGSGKTSILDAITLALYGETYRFDRPAEHVMTRHTSECFSVIEFALGQDKYRSSWRVRRDADGELLPSEMRLYQLHSNGEEETLAAAPHEANAKLTEITGMNFRNFTRSIMLAQGDFAAFLNALDSERIDILEKIVGTDIYADHKREIETRLAEANQSLERIRRELALIPIMDAAKREASEHDLQDFNDQFTALQEELGWLQEQQLVLQKIDALQARIEGQQKELQDFEKERNRIRQILNRLDVLPDLKPFAKDLEAITESRQAALEIQSALTALASELRQLEDMLASRSQPQTAPEGLGAKSLETQQQTLYDIQTQIAQLELARSSQIGKLQALAAQGAEKKAALQEIDGWLEQHAGDAPLVDHFPETIKLKNLRENIRELSQKQKIFDDWAKNASASLRNTQAAIEKETANVARFQTQLEGEEKTVAALLQGRTHEELAELHRDQQERVNGFKELKELAIQYRKLAGNGSGLFGLFKKSATAIPAPDELARELEELRENIKRDENIRLILEGAVYRENMMKRMVEDRHHLIDGKPCPLCGALQHPYAKQPPAVGSSAKALADQQTRIRAETARAERLEIEVEDARRLSEKHAVTLQRARQIQAQWGILRNRLNIAQSLEIDRIKRMDDLYDEEEGQFKEIAFLLGKHRNKIQSIEKLKAQIAKSSASIEQLTAALQKLEAEREDQPFNPLEISNALTAAVEAEKELAAKITEQLALLGEKMPGKGKEEQFYDRLSHRRHEYQTHLIRKEGLEEDMASLTASDRAIREEIKGLEEKLATAGSKLQKEESVALHLALLDKQKLIAAERVRLAEKQAMAGVLEKALHTKMQEAGFSGVDELKEILALQASRLEQEQKTAYLAQRAAETSALLESNRQQLEAAIRDKDTDQPLDEISLQVRGVAQKLEIAHFEVRHLDNLLKEQERLRSRYDAVHSQLEAQEATVKALTEEQQLINAENGMAFRRRVRDKIADQLLDKTNTLLEKLSGRYYLRKMPSESGLALEVEDTLQGNARRLPRTLSGGESFVVSLALALGLSELASNGRSVDSLFLDEGFGALDAENLFMVISALESLHTQHGKTVGVISHVESVQKRFKARLQIVKKPNGMGMLKMAS</sequence>
<dbReference type="GO" id="GO:0006302">
    <property type="term" value="P:double-strand break repair"/>
    <property type="evidence" value="ECO:0007669"/>
    <property type="project" value="InterPro"/>
</dbReference>
<evidence type="ECO:0000313" key="3">
    <source>
        <dbReference type="EMBL" id="EIC29910.1"/>
    </source>
</evidence>
<dbReference type="Pfam" id="PF13558">
    <property type="entry name" value="SbcC_Walker_B"/>
    <property type="match status" value="1"/>
</dbReference>
<dbReference type="Pfam" id="PF13476">
    <property type="entry name" value="AAA_23"/>
    <property type="match status" value="1"/>
</dbReference>
<keyword evidence="4" id="KW-1185">Reference proteome</keyword>
<evidence type="ECO:0000259" key="2">
    <source>
        <dbReference type="Pfam" id="PF13476"/>
    </source>
</evidence>